<dbReference type="Proteomes" id="UP000281553">
    <property type="component" value="Unassembled WGS sequence"/>
</dbReference>
<feature type="compositionally biased region" description="Polar residues" evidence="1">
    <location>
        <begin position="247"/>
        <end position="256"/>
    </location>
</feature>
<organism evidence="2 3">
    <name type="scientific">Dibothriocephalus latus</name>
    <name type="common">Fish tapeworm</name>
    <name type="synonym">Diphyllobothrium latum</name>
    <dbReference type="NCBI Taxonomy" id="60516"/>
    <lineage>
        <taxon>Eukaryota</taxon>
        <taxon>Metazoa</taxon>
        <taxon>Spiralia</taxon>
        <taxon>Lophotrochozoa</taxon>
        <taxon>Platyhelminthes</taxon>
        <taxon>Cestoda</taxon>
        <taxon>Eucestoda</taxon>
        <taxon>Diphyllobothriidea</taxon>
        <taxon>Diphyllobothriidae</taxon>
        <taxon>Dibothriocephalus</taxon>
    </lineage>
</organism>
<keyword evidence="3" id="KW-1185">Reference proteome</keyword>
<reference evidence="2 3" key="1">
    <citation type="submission" date="2018-11" db="EMBL/GenBank/DDBJ databases">
        <authorList>
            <consortium name="Pathogen Informatics"/>
        </authorList>
    </citation>
    <scope>NUCLEOTIDE SEQUENCE [LARGE SCALE GENOMIC DNA]</scope>
</reference>
<feature type="non-terminal residue" evidence="2">
    <location>
        <position position="1"/>
    </location>
</feature>
<feature type="region of interest" description="Disordered" evidence="1">
    <location>
        <begin position="207"/>
        <end position="229"/>
    </location>
</feature>
<feature type="region of interest" description="Disordered" evidence="1">
    <location>
        <begin position="405"/>
        <end position="434"/>
    </location>
</feature>
<dbReference type="EMBL" id="UYRU01058164">
    <property type="protein sequence ID" value="VDN14070.1"/>
    <property type="molecule type" value="Genomic_DNA"/>
</dbReference>
<protein>
    <submittedName>
        <fullName evidence="2">Uncharacterized protein</fullName>
    </submittedName>
</protein>
<feature type="compositionally biased region" description="Low complexity" evidence="1">
    <location>
        <begin position="211"/>
        <end position="220"/>
    </location>
</feature>
<feature type="region of interest" description="Disordered" evidence="1">
    <location>
        <begin position="247"/>
        <end position="309"/>
    </location>
</feature>
<proteinExistence type="predicted"/>
<feature type="compositionally biased region" description="Polar residues" evidence="1">
    <location>
        <begin position="405"/>
        <end position="415"/>
    </location>
</feature>
<dbReference type="AlphaFoldDB" id="A0A3P7LL44"/>
<name>A0A3P7LL44_DIBLA</name>
<dbReference type="OrthoDB" id="8068875at2759"/>
<sequence>TYFWQTLSGFGRWDSRGGGGYNRLIRNGGAPVIGSRGPSAFSGLQSLFSGRNRHLVDHEGLTCILTLLVLRNLASQPGIRNWVICTILSLMKRLSENPLLPDLTTGGSRFSSLTQSSLRGPMANSLFAAGFEAALGCWVRIFHPLPAPLSAADESVPGSSTSKPVSTDVVYIVHPQAVNLVCSTLLDAIADLARNCPPQFFPLAPSASQCQESTSETTQTPDGSQDVPEPQTDFWVILTRLNSAPPSLCNIEQSQKPATSVSPSASSSLNRHSQRKPRTPAVSGSGRRAHPPVTRSRNHLQSTDSPANTTLLENSANAKHKRNSSTSVDADTDVCCFDYFSQLASLLRHPVISCRPPLQEKLLSILVGVVREFCKRIRALHQPSATTAPLITRGNMEPANTTAGAAISEASSSQHVGDSVASSSAVGSDAPESVPKKPVPDLMLCPQPAVIECLCELVVAAKTTEQARSLSVRLVLLIAQANAKTNAQMLDYLCTAASDLSTVISRQLKV</sequence>
<evidence type="ECO:0000313" key="3">
    <source>
        <dbReference type="Proteomes" id="UP000281553"/>
    </source>
</evidence>
<evidence type="ECO:0000256" key="1">
    <source>
        <dbReference type="SAM" id="MobiDB-lite"/>
    </source>
</evidence>
<gene>
    <name evidence="2" type="ORF">DILT_LOCUS9901</name>
</gene>
<accession>A0A3P7LL44</accession>
<evidence type="ECO:0000313" key="2">
    <source>
        <dbReference type="EMBL" id="VDN14070.1"/>
    </source>
</evidence>
<feature type="compositionally biased region" description="Low complexity" evidence="1">
    <location>
        <begin position="416"/>
        <end position="430"/>
    </location>
</feature>
<feature type="compositionally biased region" description="Low complexity" evidence="1">
    <location>
        <begin position="257"/>
        <end position="268"/>
    </location>
</feature>
<feature type="compositionally biased region" description="Polar residues" evidence="1">
    <location>
        <begin position="299"/>
        <end position="309"/>
    </location>
</feature>